<dbReference type="Gene3D" id="1.10.510.10">
    <property type="entry name" value="Transferase(Phosphotransferase) domain 1"/>
    <property type="match status" value="1"/>
</dbReference>
<keyword evidence="2 6" id="KW-0808">Transferase</keyword>
<dbReference type="AlphaFoldDB" id="A0A2P6Q8X2"/>
<evidence type="ECO:0000256" key="3">
    <source>
        <dbReference type="ARBA" id="ARBA00022741"/>
    </source>
</evidence>
<dbReference type="EMBL" id="PDCK01000043">
    <property type="protein sequence ID" value="PRQ30607.1"/>
    <property type="molecule type" value="Genomic_DNA"/>
</dbReference>
<dbReference type="InterPro" id="IPR011009">
    <property type="entry name" value="Kinase-like_dom_sf"/>
</dbReference>
<organism evidence="6 7">
    <name type="scientific">Rosa chinensis</name>
    <name type="common">China rose</name>
    <dbReference type="NCBI Taxonomy" id="74649"/>
    <lineage>
        <taxon>Eukaryota</taxon>
        <taxon>Viridiplantae</taxon>
        <taxon>Streptophyta</taxon>
        <taxon>Embryophyta</taxon>
        <taxon>Tracheophyta</taxon>
        <taxon>Spermatophyta</taxon>
        <taxon>Magnoliopsida</taxon>
        <taxon>eudicotyledons</taxon>
        <taxon>Gunneridae</taxon>
        <taxon>Pentapetalae</taxon>
        <taxon>rosids</taxon>
        <taxon>fabids</taxon>
        <taxon>Rosales</taxon>
        <taxon>Rosaceae</taxon>
        <taxon>Rosoideae</taxon>
        <taxon>Rosoideae incertae sedis</taxon>
        <taxon>Rosa</taxon>
    </lineage>
</organism>
<dbReference type="Gramene" id="PRQ30607">
    <property type="protein sequence ID" value="PRQ30607"/>
    <property type="gene ID" value="RchiOBHm_Chr5g0026491"/>
</dbReference>
<dbReference type="PANTHER" id="PTHR27002:SF851">
    <property type="entry name" value="G-TYPE LECTIN S-RECEPTOR-LIKE SERINE_THREONINE-PROTEIN KINASE SD1-1"/>
    <property type="match status" value="1"/>
</dbReference>
<evidence type="ECO:0000256" key="5">
    <source>
        <dbReference type="ARBA" id="ARBA00022840"/>
    </source>
</evidence>
<evidence type="ECO:0000313" key="7">
    <source>
        <dbReference type="Proteomes" id="UP000238479"/>
    </source>
</evidence>
<dbReference type="OMA" id="TIVNATC"/>
<dbReference type="STRING" id="74649.A0A2P6Q8X2"/>
<keyword evidence="3" id="KW-0547">Nucleotide-binding</keyword>
<evidence type="ECO:0000256" key="4">
    <source>
        <dbReference type="ARBA" id="ARBA00022777"/>
    </source>
</evidence>
<evidence type="ECO:0000256" key="1">
    <source>
        <dbReference type="ARBA" id="ARBA00022527"/>
    </source>
</evidence>
<keyword evidence="1" id="KW-0723">Serine/threonine-protein kinase</keyword>
<reference evidence="6 7" key="1">
    <citation type="journal article" date="2018" name="Nat. Genet.">
        <title>The Rosa genome provides new insights in the design of modern roses.</title>
        <authorList>
            <person name="Bendahmane M."/>
        </authorList>
    </citation>
    <scope>NUCLEOTIDE SEQUENCE [LARGE SCALE GENOMIC DNA]</scope>
    <source>
        <strain evidence="7">cv. Old Blush</strain>
    </source>
</reference>
<dbReference type="SUPFAM" id="SSF56112">
    <property type="entry name" value="Protein kinase-like (PK-like)"/>
    <property type="match status" value="1"/>
</dbReference>
<evidence type="ECO:0000256" key="2">
    <source>
        <dbReference type="ARBA" id="ARBA00022679"/>
    </source>
</evidence>
<dbReference type="Proteomes" id="UP000238479">
    <property type="component" value="Chromosome 5"/>
</dbReference>
<protein>
    <recommendedName>
        <fullName evidence="8">Non-specific serine/threonine protein kinase</fullName>
    </recommendedName>
</protein>
<gene>
    <name evidence="6" type="ORF">RchiOBHm_Chr5g0026491</name>
</gene>
<comment type="caution">
    <text evidence="6">The sequence shown here is derived from an EMBL/GenBank/DDBJ whole genome shotgun (WGS) entry which is preliminary data.</text>
</comment>
<dbReference type="GO" id="GO:0004674">
    <property type="term" value="F:protein serine/threonine kinase activity"/>
    <property type="evidence" value="ECO:0007669"/>
    <property type="project" value="UniProtKB-KW"/>
</dbReference>
<sequence>MYKFIEKRSNKSYFLYFNSGGKLSRNHKENLELPLFDLTTIVNATCNFSNDTKLGGGDFGSVFKESSDASRVGCCFQQYEMMLIYACMPNKSWDFFIFGFIDPYGYMSPEYTIDGFYSIKSDVYSYGVLC</sequence>
<evidence type="ECO:0000313" key="6">
    <source>
        <dbReference type="EMBL" id="PRQ30607.1"/>
    </source>
</evidence>
<evidence type="ECO:0008006" key="8">
    <source>
        <dbReference type="Google" id="ProtNLM"/>
    </source>
</evidence>
<dbReference type="GO" id="GO:0005886">
    <property type="term" value="C:plasma membrane"/>
    <property type="evidence" value="ECO:0007669"/>
    <property type="project" value="TreeGrafter"/>
</dbReference>
<keyword evidence="7" id="KW-1185">Reference proteome</keyword>
<dbReference type="GO" id="GO:0005524">
    <property type="term" value="F:ATP binding"/>
    <property type="evidence" value="ECO:0007669"/>
    <property type="project" value="UniProtKB-KW"/>
</dbReference>
<proteinExistence type="predicted"/>
<keyword evidence="4" id="KW-0418">Kinase</keyword>
<dbReference type="PANTHER" id="PTHR27002">
    <property type="entry name" value="RECEPTOR-LIKE SERINE/THREONINE-PROTEIN KINASE SD1-8"/>
    <property type="match status" value="1"/>
</dbReference>
<name>A0A2P6Q8X2_ROSCH</name>
<accession>A0A2P6Q8X2</accession>
<keyword evidence="5" id="KW-0067">ATP-binding</keyword>